<evidence type="ECO:0000256" key="4">
    <source>
        <dbReference type="ARBA" id="ARBA00022806"/>
    </source>
</evidence>
<dbReference type="SMART" id="SM00487">
    <property type="entry name" value="DEXDc"/>
    <property type="match status" value="1"/>
</dbReference>
<dbReference type="InterPro" id="IPR014001">
    <property type="entry name" value="Helicase_ATP-bd"/>
</dbReference>
<dbReference type="PANTHER" id="PTHR43788">
    <property type="entry name" value="DNA2/NAM7 HELICASE FAMILY MEMBER"/>
    <property type="match status" value="1"/>
</dbReference>
<keyword evidence="4" id="KW-0347">Helicase</keyword>
<dbReference type="Pfam" id="PF13086">
    <property type="entry name" value="AAA_11"/>
    <property type="match status" value="2"/>
</dbReference>
<comment type="caution">
    <text evidence="7">The sequence shown here is derived from an EMBL/GenBank/DDBJ whole genome shotgun (WGS) entry which is preliminary data.</text>
</comment>
<evidence type="ECO:0000313" key="8">
    <source>
        <dbReference type="Proteomes" id="UP000681315"/>
    </source>
</evidence>
<dbReference type="PANTHER" id="PTHR43788:SF8">
    <property type="entry name" value="DNA-BINDING PROTEIN SMUBP-2"/>
    <property type="match status" value="1"/>
</dbReference>
<dbReference type="Proteomes" id="UP000681315">
    <property type="component" value="Unassembled WGS sequence"/>
</dbReference>
<keyword evidence="5" id="KW-0067">ATP-binding</keyword>
<evidence type="ECO:0000259" key="6">
    <source>
        <dbReference type="SMART" id="SM00487"/>
    </source>
</evidence>
<keyword evidence="2" id="KW-0547">Nucleotide-binding</keyword>
<keyword evidence="8" id="KW-1185">Reference proteome</keyword>
<dbReference type="InterPro" id="IPR047187">
    <property type="entry name" value="SF1_C_Upf1"/>
</dbReference>
<dbReference type="EMBL" id="JAGEVG010000008">
    <property type="protein sequence ID" value="MBO3098286.1"/>
    <property type="molecule type" value="Genomic_DNA"/>
</dbReference>
<comment type="similarity">
    <text evidence="1">Belongs to the DNA2/NAM7 helicase family.</text>
</comment>
<protein>
    <submittedName>
        <fullName evidence="7">AAA family ATPase</fullName>
    </submittedName>
</protein>
<name>A0ABS3SSJ7_9FLAO</name>
<dbReference type="InterPro" id="IPR027417">
    <property type="entry name" value="P-loop_NTPase"/>
</dbReference>
<keyword evidence="3" id="KW-0378">Hydrolase</keyword>
<evidence type="ECO:0000256" key="1">
    <source>
        <dbReference type="ARBA" id="ARBA00007913"/>
    </source>
</evidence>
<accession>A0ABS3SSJ7</accession>
<dbReference type="InterPro" id="IPR041677">
    <property type="entry name" value="DNA2/NAM7_AAA_11"/>
</dbReference>
<dbReference type="Pfam" id="PF13087">
    <property type="entry name" value="AAA_12"/>
    <property type="match status" value="1"/>
</dbReference>
<evidence type="ECO:0000313" key="7">
    <source>
        <dbReference type="EMBL" id="MBO3098286.1"/>
    </source>
</evidence>
<dbReference type="RefSeq" id="WP_208233429.1">
    <property type="nucleotide sequence ID" value="NZ_JAGEVG010000008.1"/>
</dbReference>
<feature type="domain" description="Helicase ATP-binding" evidence="6">
    <location>
        <begin position="181"/>
        <end position="392"/>
    </location>
</feature>
<dbReference type="Gene3D" id="3.40.50.300">
    <property type="entry name" value="P-loop containing nucleotide triphosphate hydrolases"/>
    <property type="match status" value="2"/>
</dbReference>
<organism evidence="7 8">
    <name type="scientific">Gelidibacter pelagius</name>
    <dbReference type="NCBI Taxonomy" id="2819985"/>
    <lineage>
        <taxon>Bacteria</taxon>
        <taxon>Pseudomonadati</taxon>
        <taxon>Bacteroidota</taxon>
        <taxon>Flavobacteriia</taxon>
        <taxon>Flavobacteriales</taxon>
        <taxon>Flavobacteriaceae</taxon>
        <taxon>Gelidibacter</taxon>
    </lineage>
</organism>
<dbReference type="InterPro" id="IPR050534">
    <property type="entry name" value="Coronavir_polyprotein_1ab"/>
</dbReference>
<reference evidence="7 8" key="1">
    <citation type="submission" date="2021-03" db="EMBL/GenBank/DDBJ databases">
        <title>Gelidibacter sp. nov., isolated from costal sediment.</title>
        <authorList>
            <person name="Lun K.-Y."/>
        </authorList>
    </citation>
    <scope>NUCLEOTIDE SEQUENCE [LARGE SCALE GENOMIC DNA]</scope>
    <source>
        <strain evidence="7 8">DF109</strain>
    </source>
</reference>
<dbReference type="InterPro" id="IPR041679">
    <property type="entry name" value="DNA2/NAM7-like_C"/>
</dbReference>
<proteinExistence type="inferred from homology"/>
<evidence type="ECO:0000256" key="2">
    <source>
        <dbReference type="ARBA" id="ARBA00022741"/>
    </source>
</evidence>
<gene>
    <name evidence="7" type="ORF">J4051_08415</name>
</gene>
<dbReference type="SUPFAM" id="SSF52540">
    <property type="entry name" value="P-loop containing nucleoside triphosphate hydrolases"/>
    <property type="match status" value="1"/>
</dbReference>
<evidence type="ECO:0000256" key="5">
    <source>
        <dbReference type="ARBA" id="ARBA00022840"/>
    </source>
</evidence>
<sequence length="606" mass="69064">MSVLTEFRQAISIQQNKDDESYEEQINLPLDERVAKGTTMTNLKVVFSFFDQAPNQWCQQLNYPIKFIQSAKIYCDNNISKFREGGLVVLSNGNIKFKMEIIEDSLDNFILAPNDFDVKSCYIDSENYNRNHWEINIVKTDITLKLLSATAGNLENDSLRLNKIENLLKGELRNLSSNTFNYIQLNDSQNNAVNRAICAPNFHLIQGPPGTGKTETIAHIAKLLVDAGKKVFVSAPTHTAINNCLNAISNKIKDKSKVVKIGEKYQAAEVIGNENLTRMIRLPMDKYAFNTHVSKEGIVIGGTPYSMCYPASKRLNNWEFDVAIIDEAAQMSIPMAVSVMSKSDKFIFVGDHQQLDPIMPSGTGVSMFSESVFSRLVRLYPNEKSLLNISYRLNDKLIRIPNTLFYNNNLTSARPFESFYIKSNGFSKVINHPDSKVLYLHKIFDSQGRSQHEANIVAEIVNDLINDGVDLKNIGVLTPYRAQVREIKKALNKFVQNIDAEPIFIDTVDRMQGQERDYIIYSMSNSHPLESKRRLDFFYSPNRLNVAITRGMIKCIVIANYKVFDIIDEELVELPEFEILKPSLDTFKNYFKLSSKIEEVLKEDNW</sequence>
<evidence type="ECO:0000256" key="3">
    <source>
        <dbReference type="ARBA" id="ARBA00022801"/>
    </source>
</evidence>
<dbReference type="CDD" id="cd18808">
    <property type="entry name" value="SF1_C_Upf1"/>
    <property type="match status" value="1"/>
</dbReference>